<proteinExistence type="predicted"/>
<organism evidence="2 3">
    <name type="scientific">Stereocaulon virgatum</name>
    <dbReference type="NCBI Taxonomy" id="373712"/>
    <lineage>
        <taxon>Eukaryota</taxon>
        <taxon>Fungi</taxon>
        <taxon>Dikarya</taxon>
        <taxon>Ascomycota</taxon>
        <taxon>Pezizomycotina</taxon>
        <taxon>Lecanoromycetes</taxon>
        <taxon>OSLEUM clade</taxon>
        <taxon>Lecanoromycetidae</taxon>
        <taxon>Lecanorales</taxon>
        <taxon>Lecanorineae</taxon>
        <taxon>Stereocaulaceae</taxon>
        <taxon>Stereocaulon</taxon>
    </lineage>
</organism>
<protein>
    <submittedName>
        <fullName evidence="2">Uncharacterized protein</fullName>
    </submittedName>
</protein>
<accession>A0ABR4A0D4</accession>
<keyword evidence="3" id="KW-1185">Reference proteome</keyword>
<comment type="caution">
    <text evidence="2">The sequence shown here is derived from an EMBL/GenBank/DDBJ whole genome shotgun (WGS) entry which is preliminary data.</text>
</comment>
<name>A0ABR4A0D4_9LECA</name>
<evidence type="ECO:0000256" key="1">
    <source>
        <dbReference type="SAM" id="MobiDB-lite"/>
    </source>
</evidence>
<dbReference type="Proteomes" id="UP001590950">
    <property type="component" value="Unassembled WGS sequence"/>
</dbReference>
<dbReference type="Gene3D" id="3.90.70.10">
    <property type="entry name" value="Cysteine proteinases"/>
    <property type="match status" value="1"/>
</dbReference>
<dbReference type="EMBL" id="JBEFKJ010000032">
    <property type="protein sequence ID" value="KAL2038446.1"/>
    <property type="molecule type" value="Genomic_DNA"/>
</dbReference>
<feature type="region of interest" description="Disordered" evidence="1">
    <location>
        <begin position="82"/>
        <end position="103"/>
    </location>
</feature>
<gene>
    <name evidence="2" type="ORF">N7G274_008785</name>
</gene>
<sequence length="231" mass="25708">MPSLQHYCVHAANMSDKRMTNSPHQVCAFYYNGRRMGEPAHSKDEQYCSIHDGGARIRNEIKSLQKYGVCSAREHWSYASDATDSNQDNLWTSNTASERQPPSKVLNPATNDFKIGEFKRYLGTEFSYYSIADASSFAAKPMSLVTQLEKSLIAGYPFIFGLIEYADANLNEHVDENGVFVDPPKDILDAKGVRISLDPIGGHAILCVGCDQQGERLLIRNVRSRLGHEGG</sequence>
<reference evidence="2 3" key="1">
    <citation type="submission" date="2024-09" db="EMBL/GenBank/DDBJ databases">
        <title>Rethinking Asexuality: The Enigmatic Case of Functional Sexual Genes in Lepraria (Stereocaulaceae).</title>
        <authorList>
            <person name="Doellman M."/>
            <person name="Sun Y."/>
            <person name="Barcenas-Pena A."/>
            <person name="Lumbsch H.T."/>
            <person name="Grewe F."/>
        </authorList>
    </citation>
    <scope>NUCLEOTIDE SEQUENCE [LARGE SCALE GENOMIC DNA]</scope>
    <source>
        <strain evidence="2 3">Mercado 3170</strain>
    </source>
</reference>
<feature type="compositionally biased region" description="Polar residues" evidence="1">
    <location>
        <begin position="82"/>
        <end position="100"/>
    </location>
</feature>
<evidence type="ECO:0000313" key="2">
    <source>
        <dbReference type="EMBL" id="KAL2038446.1"/>
    </source>
</evidence>
<evidence type="ECO:0000313" key="3">
    <source>
        <dbReference type="Proteomes" id="UP001590950"/>
    </source>
</evidence>